<accession>A0A8J7HUP6</accession>
<dbReference type="Gene3D" id="2.30.60.10">
    <property type="entry name" value="Cyanovirin-N"/>
    <property type="match status" value="1"/>
</dbReference>
<dbReference type="SUPFAM" id="SSF51322">
    <property type="entry name" value="Cyanovirin-N"/>
    <property type="match status" value="1"/>
</dbReference>
<evidence type="ECO:0000259" key="1">
    <source>
        <dbReference type="SMART" id="SM01111"/>
    </source>
</evidence>
<dbReference type="AlphaFoldDB" id="A0A8J7HUP6"/>
<gene>
    <name evidence="2" type="ORF">I8748_16605</name>
</gene>
<comment type="caution">
    <text evidence="2">The sequence shown here is derived from an EMBL/GenBank/DDBJ whole genome shotgun (WGS) entry which is preliminary data.</text>
</comment>
<dbReference type="RefSeq" id="WP_198125656.1">
    <property type="nucleotide sequence ID" value="NZ_JAECZC010000029.1"/>
</dbReference>
<sequence>MKSVLKLGLAVLFTIVVSFGLTNSALALGKFSQTCRNSSIQGSVLTSTCERAVGGVYNTSSIDLNPVIENVDGGLKWQPSNFIETCRNTKLAGSSELAAECKTRAQQFVSTSINLDDHIANIDGTLKYE</sequence>
<name>A0A8J7HUP6_9NOST</name>
<keyword evidence="3" id="KW-1185">Reference proteome</keyword>
<evidence type="ECO:0000313" key="2">
    <source>
        <dbReference type="EMBL" id="MBH8563792.1"/>
    </source>
</evidence>
<dbReference type="Pfam" id="PF08881">
    <property type="entry name" value="CVNH"/>
    <property type="match status" value="1"/>
</dbReference>
<reference evidence="2 3" key="1">
    <citation type="journal article" date="2021" name="Int. J. Syst. Evol. Microbiol.">
        <title>Amazonocrinis nigriterrae gen. nov., sp. nov., Atlanticothrix silvestris gen. nov., sp. nov. and Dendronalium phyllosphericum gen. nov., sp. nov., nostocacean cyanobacteria from Brazilian environments.</title>
        <authorList>
            <person name="Alvarenga D.O."/>
            <person name="Andreote A.P.D."/>
            <person name="Branco L.H.Z."/>
            <person name="Delbaje E."/>
            <person name="Cruz R.B."/>
            <person name="Varani A.M."/>
            <person name="Fiore M.F."/>
        </authorList>
    </citation>
    <scope>NUCLEOTIDE SEQUENCE [LARGE SCALE GENOMIC DNA]</scope>
    <source>
        <strain evidence="2 3">CENA67</strain>
    </source>
</reference>
<dbReference type="InterPro" id="IPR036673">
    <property type="entry name" value="Cyanovirin-N_sf"/>
</dbReference>
<dbReference type="Proteomes" id="UP000632766">
    <property type="component" value="Unassembled WGS sequence"/>
</dbReference>
<organism evidence="2 3">
    <name type="scientific">Amazonocrinis nigriterrae CENA67</name>
    <dbReference type="NCBI Taxonomy" id="2794033"/>
    <lineage>
        <taxon>Bacteria</taxon>
        <taxon>Bacillati</taxon>
        <taxon>Cyanobacteriota</taxon>
        <taxon>Cyanophyceae</taxon>
        <taxon>Nostocales</taxon>
        <taxon>Nostocaceae</taxon>
        <taxon>Amazonocrinis</taxon>
        <taxon>Amazonocrinis nigriterrae</taxon>
    </lineage>
</organism>
<evidence type="ECO:0000313" key="3">
    <source>
        <dbReference type="Proteomes" id="UP000632766"/>
    </source>
</evidence>
<dbReference type="EMBL" id="JAECZC010000029">
    <property type="protein sequence ID" value="MBH8563792.1"/>
    <property type="molecule type" value="Genomic_DNA"/>
</dbReference>
<protein>
    <submittedName>
        <fullName evidence="2">CVNH domain-containing protein</fullName>
    </submittedName>
</protein>
<dbReference type="SMART" id="SM01111">
    <property type="entry name" value="CVNH"/>
    <property type="match status" value="1"/>
</dbReference>
<feature type="domain" description="Cyanovirin-N" evidence="1">
    <location>
        <begin position="30"/>
        <end position="128"/>
    </location>
</feature>
<proteinExistence type="predicted"/>
<dbReference type="InterPro" id="IPR011058">
    <property type="entry name" value="Cyanovirin-N"/>
</dbReference>